<evidence type="ECO:0000313" key="8">
    <source>
        <dbReference type="Proteomes" id="UP000193495"/>
    </source>
</evidence>
<dbReference type="Proteomes" id="UP000240624">
    <property type="component" value="Unassembled WGS sequence"/>
</dbReference>
<dbReference type="GO" id="GO:0020037">
    <property type="term" value="F:heme binding"/>
    <property type="evidence" value="ECO:0007669"/>
    <property type="project" value="InterPro"/>
</dbReference>
<sequence length="139" mass="14698">MEQDMKPIITAVALTGAALLGACAVPEPELPTGRALFIENCAACHGAGGRGNGPLAEGLPRPPADLTRLRAEGEPFPMVHVMSYIDGYFRQDDPAPVMPEYSQVFTGPTLHVDTGDGILTPTPQPLVALSEYLETLQEG</sequence>
<dbReference type="EMBL" id="PYGB01000002">
    <property type="protein sequence ID" value="PSK87923.1"/>
    <property type="molecule type" value="Genomic_DNA"/>
</dbReference>
<name>A0A1X6Z0V0_9RHOB</name>
<dbReference type="GO" id="GO:0046872">
    <property type="term" value="F:metal ion binding"/>
    <property type="evidence" value="ECO:0007669"/>
    <property type="project" value="UniProtKB-KW"/>
</dbReference>
<keyword evidence="3 4" id="KW-0408">Iron</keyword>
<accession>A0A1X6Z0V0</accession>
<dbReference type="InterPro" id="IPR036909">
    <property type="entry name" value="Cyt_c-like_dom_sf"/>
</dbReference>
<evidence type="ECO:0000256" key="4">
    <source>
        <dbReference type="PROSITE-ProRule" id="PRU00433"/>
    </source>
</evidence>
<feature type="domain" description="Cytochrome c" evidence="5">
    <location>
        <begin position="28"/>
        <end position="137"/>
    </location>
</feature>
<dbReference type="PROSITE" id="PS51007">
    <property type="entry name" value="CYTC"/>
    <property type="match status" value="1"/>
</dbReference>
<dbReference type="EMBL" id="FWFY01000003">
    <property type="protein sequence ID" value="SLN36667.1"/>
    <property type="molecule type" value="Genomic_DNA"/>
</dbReference>
<dbReference type="Gene3D" id="1.10.760.10">
    <property type="entry name" value="Cytochrome c-like domain"/>
    <property type="match status" value="1"/>
</dbReference>
<protein>
    <submittedName>
        <fullName evidence="7">Cytochrome c</fullName>
    </submittedName>
</protein>
<proteinExistence type="predicted"/>
<dbReference type="Pfam" id="PF13442">
    <property type="entry name" value="Cytochrome_CBB3"/>
    <property type="match status" value="1"/>
</dbReference>
<organism evidence="7 8">
    <name type="scientific">Limimaricola soesokkakensis</name>
    <dbReference type="NCBI Taxonomy" id="1343159"/>
    <lineage>
        <taxon>Bacteria</taxon>
        <taxon>Pseudomonadati</taxon>
        <taxon>Pseudomonadota</taxon>
        <taxon>Alphaproteobacteria</taxon>
        <taxon>Rhodobacterales</taxon>
        <taxon>Paracoccaceae</taxon>
        <taxon>Limimaricola</taxon>
    </lineage>
</organism>
<evidence type="ECO:0000259" key="5">
    <source>
        <dbReference type="PROSITE" id="PS51007"/>
    </source>
</evidence>
<evidence type="ECO:0000256" key="2">
    <source>
        <dbReference type="ARBA" id="ARBA00022723"/>
    </source>
</evidence>
<keyword evidence="2 4" id="KW-0479">Metal-binding</keyword>
<evidence type="ECO:0000256" key="1">
    <source>
        <dbReference type="ARBA" id="ARBA00022617"/>
    </source>
</evidence>
<dbReference type="GO" id="GO:0009055">
    <property type="term" value="F:electron transfer activity"/>
    <property type="evidence" value="ECO:0007669"/>
    <property type="project" value="InterPro"/>
</dbReference>
<evidence type="ECO:0000313" key="9">
    <source>
        <dbReference type="Proteomes" id="UP000240624"/>
    </source>
</evidence>
<keyword evidence="9" id="KW-1185">Reference proteome</keyword>
<evidence type="ECO:0000313" key="6">
    <source>
        <dbReference type="EMBL" id="PSK87923.1"/>
    </source>
</evidence>
<reference evidence="7 8" key="1">
    <citation type="submission" date="2017-03" db="EMBL/GenBank/DDBJ databases">
        <authorList>
            <person name="Afonso C.L."/>
            <person name="Miller P.J."/>
            <person name="Scott M.A."/>
            <person name="Spackman E."/>
            <person name="Goraichik I."/>
            <person name="Dimitrov K.M."/>
            <person name="Suarez D.L."/>
            <person name="Swayne D.E."/>
        </authorList>
    </citation>
    <scope>NUCLEOTIDE SEQUENCE [LARGE SCALE GENOMIC DNA]</scope>
    <source>
        <strain evidence="7 8">CECT 8367</strain>
    </source>
</reference>
<dbReference type="InterPro" id="IPR009056">
    <property type="entry name" value="Cyt_c-like_dom"/>
</dbReference>
<dbReference type="AlphaFoldDB" id="A0A1X6Z0V0"/>
<dbReference type="SUPFAM" id="SSF46626">
    <property type="entry name" value="Cytochrome c"/>
    <property type="match status" value="1"/>
</dbReference>
<gene>
    <name evidence="6" type="ORF">CLV79_102415</name>
    <name evidence="7" type="ORF">LOS8367_01497</name>
</gene>
<dbReference type="Proteomes" id="UP000193495">
    <property type="component" value="Unassembled WGS sequence"/>
</dbReference>
<keyword evidence="1 4" id="KW-0349">Heme</keyword>
<reference evidence="6 9" key="2">
    <citation type="submission" date="2018-03" db="EMBL/GenBank/DDBJ databases">
        <title>Genomic Encyclopedia of Archaeal and Bacterial Type Strains, Phase II (KMG-II): from individual species to whole genera.</title>
        <authorList>
            <person name="Goeker M."/>
        </authorList>
    </citation>
    <scope>NUCLEOTIDE SEQUENCE [LARGE SCALE GENOMIC DNA]</scope>
    <source>
        <strain evidence="6 9">DSM 29956</strain>
    </source>
</reference>
<dbReference type="PROSITE" id="PS51257">
    <property type="entry name" value="PROKAR_LIPOPROTEIN"/>
    <property type="match status" value="1"/>
</dbReference>
<evidence type="ECO:0000256" key="3">
    <source>
        <dbReference type="ARBA" id="ARBA00023004"/>
    </source>
</evidence>
<evidence type="ECO:0000313" key="7">
    <source>
        <dbReference type="EMBL" id="SLN36667.1"/>
    </source>
</evidence>